<feature type="compositionally biased region" description="Low complexity" evidence="1">
    <location>
        <begin position="180"/>
        <end position="191"/>
    </location>
</feature>
<evidence type="ECO:0000313" key="2">
    <source>
        <dbReference type="EMBL" id="KAK5173873.1"/>
    </source>
</evidence>
<dbReference type="RefSeq" id="XP_064662568.1">
    <property type="nucleotide sequence ID" value="XM_064799813.1"/>
</dbReference>
<accession>A0AAV9PNQ7</accession>
<reference evidence="2 3" key="1">
    <citation type="submission" date="2023-08" db="EMBL/GenBank/DDBJ databases">
        <title>Black Yeasts Isolated from many extreme environments.</title>
        <authorList>
            <person name="Coleine C."/>
            <person name="Stajich J.E."/>
            <person name="Selbmann L."/>
        </authorList>
    </citation>
    <scope>NUCLEOTIDE SEQUENCE [LARGE SCALE GENOMIC DNA]</scope>
    <source>
        <strain evidence="2 3">CCFEE 5935</strain>
    </source>
</reference>
<protein>
    <submittedName>
        <fullName evidence="2">Uncharacterized protein</fullName>
    </submittedName>
</protein>
<dbReference type="EMBL" id="JAVRRT010000003">
    <property type="protein sequence ID" value="KAK5173873.1"/>
    <property type="molecule type" value="Genomic_DNA"/>
</dbReference>
<keyword evidence="3" id="KW-1185">Reference proteome</keyword>
<organism evidence="2 3">
    <name type="scientific">Saxophila tyrrhenica</name>
    <dbReference type="NCBI Taxonomy" id="1690608"/>
    <lineage>
        <taxon>Eukaryota</taxon>
        <taxon>Fungi</taxon>
        <taxon>Dikarya</taxon>
        <taxon>Ascomycota</taxon>
        <taxon>Pezizomycotina</taxon>
        <taxon>Dothideomycetes</taxon>
        <taxon>Dothideomycetidae</taxon>
        <taxon>Mycosphaerellales</taxon>
        <taxon>Extremaceae</taxon>
        <taxon>Saxophila</taxon>
    </lineage>
</organism>
<dbReference type="AlphaFoldDB" id="A0AAV9PNQ7"/>
<evidence type="ECO:0000256" key="1">
    <source>
        <dbReference type="SAM" id="MobiDB-lite"/>
    </source>
</evidence>
<dbReference type="Proteomes" id="UP001337655">
    <property type="component" value="Unassembled WGS sequence"/>
</dbReference>
<feature type="compositionally biased region" description="Basic residues" evidence="1">
    <location>
        <begin position="104"/>
        <end position="118"/>
    </location>
</feature>
<comment type="caution">
    <text evidence="2">The sequence shown here is derived from an EMBL/GenBank/DDBJ whole genome shotgun (WGS) entry which is preliminary data.</text>
</comment>
<gene>
    <name evidence="2" type="ORF">LTR77_002554</name>
</gene>
<feature type="compositionally biased region" description="Polar residues" evidence="1">
    <location>
        <begin position="198"/>
        <end position="208"/>
    </location>
</feature>
<name>A0AAV9PNQ7_9PEZI</name>
<evidence type="ECO:0000313" key="3">
    <source>
        <dbReference type="Proteomes" id="UP001337655"/>
    </source>
</evidence>
<proteinExistence type="predicted"/>
<feature type="compositionally biased region" description="Polar residues" evidence="1">
    <location>
        <begin position="75"/>
        <end position="85"/>
    </location>
</feature>
<sequence length="220" mass="24654">MKNLQGMVWEIGGAFAFVGVRKKPSGGMEKEGLDECVWVSFHNEFYDIYDLRHLRRAANANHQRRGWQRRRRSQNNISVTATPSSKTERAEAHAAPQTKITNQPHHRNTKAQHPRKCMPHSPETTPIVKKASSPAQLRSQPRLHGRKITTAPRPQNTVVVDRTYASADANQRSRHQPHNSSTPATFTTSATGDCLWAQQENTSKSRTPSLAPPAERAVPS</sequence>
<feature type="compositionally biased region" description="Basic residues" evidence="1">
    <location>
        <begin position="62"/>
        <end position="73"/>
    </location>
</feature>
<feature type="region of interest" description="Disordered" evidence="1">
    <location>
        <begin position="60"/>
        <end position="220"/>
    </location>
</feature>
<dbReference type="GeneID" id="89923901"/>